<sequence length="174" mass="19370">MRTMASLVCKTLTLFFVCMALQESCGLPLSDRAELPAQAPNKHRVRTKRCSCNSWDDKECIYFCHLDIIWVNTPSKLLPYGLGSPLSRRRRRSAMRCECLDRADKTCSGFCHASSKTPRTNVVVPLVESAGTDSNTLLESFRSVVKSNFAIANKVPSSNKNPGGVNRLSGRTRR</sequence>
<dbReference type="GO" id="GO:0031708">
    <property type="term" value="F:endothelin B receptor binding"/>
    <property type="evidence" value="ECO:0007669"/>
    <property type="project" value="TreeGrafter"/>
</dbReference>
<dbReference type="CTD" id="1907"/>
<dbReference type="AlphaFoldDB" id="A0A8C2X8D3"/>
<reference evidence="9" key="1">
    <citation type="submission" date="2025-08" db="UniProtKB">
        <authorList>
            <consortium name="Ensembl"/>
        </authorList>
    </citation>
    <scope>IDENTIFICATION</scope>
</reference>
<evidence type="ECO:0000256" key="5">
    <source>
        <dbReference type="ARBA" id="ARBA00023322"/>
    </source>
</evidence>
<dbReference type="GO" id="GO:0005179">
    <property type="term" value="F:hormone activity"/>
    <property type="evidence" value="ECO:0007669"/>
    <property type="project" value="TreeGrafter"/>
</dbReference>
<dbReference type="Pfam" id="PF00322">
    <property type="entry name" value="Endothelin"/>
    <property type="match status" value="1"/>
</dbReference>
<dbReference type="PANTHER" id="PTHR13874:SF9">
    <property type="entry name" value="ENDOTHELIN-2"/>
    <property type="match status" value="1"/>
</dbReference>
<keyword evidence="3" id="KW-0964">Secreted</keyword>
<evidence type="ECO:0000256" key="1">
    <source>
        <dbReference type="ARBA" id="ARBA00004613"/>
    </source>
</evidence>
<dbReference type="KEGG" id="clum:117739007"/>
<dbReference type="GO" id="GO:0019229">
    <property type="term" value="P:regulation of vasoconstriction"/>
    <property type="evidence" value="ECO:0007669"/>
    <property type="project" value="InterPro"/>
</dbReference>
<keyword evidence="4" id="KW-0838">Vasoactive</keyword>
<protein>
    <submittedName>
        <fullName evidence="9">Endothelin 2</fullName>
    </submittedName>
</protein>
<dbReference type="InterPro" id="IPR020475">
    <property type="entry name" value="Endothelin"/>
</dbReference>
<evidence type="ECO:0000256" key="4">
    <source>
        <dbReference type="ARBA" id="ARBA00022858"/>
    </source>
</evidence>
<comment type="subcellular location">
    <subcellularLocation>
        <location evidence="1">Secreted</location>
    </subcellularLocation>
</comment>
<evidence type="ECO:0000256" key="2">
    <source>
        <dbReference type="ARBA" id="ARBA00010959"/>
    </source>
</evidence>
<dbReference type="OrthoDB" id="8873756at2759"/>
<evidence type="ECO:0000256" key="6">
    <source>
        <dbReference type="SAM" id="MobiDB-lite"/>
    </source>
</evidence>
<dbReference type="PROSITE" id="PS00270">
    <property type="entry name" value="ENDOTHELIN"/>
    <property type="match status" value="2"/>
</dbReference>
<dbReference type="GO" id="GO:0003100">
    <property type="term" value="P:regulation of systemic arterial blood pressure by endothelin"/>
    <property type="evidence" value="ECO:0007669"/>
    <property type="project" value="TreeGrafter"/>
</dbReference>
<evidence type="ECO:0000313" key="9">
    <source>
        <dbReference type="Ensembl" id="ENSCLMP00005014889.1"/>
    </source>
</evidence>
<dbReference type="InterPro" id="IPR019764">
    <property type="entry name" value="Endothelin_toxin_CS"/>
</dbReference>
<accession>A0A8C2X8D3</accession>
<feature type="chain" id="PRO_5034967046" evidence="7">
    <location>
        <begin position="27"/>
        <end position="174"/>
    </location>
</feature>
<dbReference type="GeneTree" id="ENSGT00950000183053"/>
<proteinExistence type="inferred from homology"/>
<dbReference type="Ensembl" id="ENSCLMT00005015847.1">
    <property type="protein sequence ID" value="ENSCLMP00005014889.1"/>
    <property type="gene ID" value="ENSCLMG00005007811.1"/>
</dbReference>
<dbReference type="RefSeq" id="XP_034401138.1">
    <property type="nucleotide sequence ID" value="XM_034545247.1"/>
</dbReference>
<feature type="domain" description="Endothelin-like toxin" evidence="8">
    <location>
        <begin position="96"/>
        <end position="117"/>
    </location>
</feature>
<dbReference type="GeneID" id="117739007"/>
<evidence type="ECO:0000256" key="7">
    <source>
        <dbReference type="SAM" id="SignalP"/>
    </source>
</evidence>
<dbReference type="GO" id="GO:0005615">
    <property type="term" value="C:extracellular space"/>
    <property type="evidence" value="ECO:0007669"/>
    <property type="project" value="TreeGrafter"/>
</dbReference>
<feature type="signal peptide" evidence="7">
    <location>
        <begin position="1"/>
        <end position="26"/>
    </location>
</feature>
<dbReference type="GO" id="GO:0006874">
    <property type="term" value="P:intracellular calcium ion homeostasis"/>
    <property type="evidence" value="ECO:0007669"/>
    <property type="project" value="TreeGrafter"/>
</dbReference>
<dbReference type="SMART" id="SM00272">
    <property type="entry name" value="END"/>
    <property type="match status" value="2"/>
</dbReference>
<dbReference type="PRINTS" id="PR00365">
    <property type="entry name" value="ENDOTHELIN"/>
</dbReference>
<reference evidence="9" key="2">
    <citation type="submission" date="2025-09" db="UniProtKB">
        <authorList>
            <consortium name="Ensembl"/>
        </authorList>
    </citation>
    <scope>IDENTIFICATION</scope>
</reference>
<feature type="domain" description="Endothelin-like toxin" evidence="8">
    <location>
        <begin position="49"/>
        <end position="70"/>
    </location>
</feature>
<comment type="similarity">
    <text evidence="2">Belongs to the endothelin/sarafotoxin family.</text>
</comment>
<dbReference type="Proteomes" id="UP000694565">
    <property type="component" value="Unplaced"/>
</dbReference>
<name>A0A8C2X8D3_CYCLU</name>
<evidence type="ECO:0000256" key="3">
    <source>
        <dbReference type="ARBA" id="ARBA00022525"/>
    </source>
</evidence>
<dbReference type="PANTHER" id="PTHR13874">
    <property type="entry name" value="ENDOTHELIN"/>
    <property type="match status" value="1"/>
</dbReference>
<evidence type="ECO:0000259" key="8">
    <source>
        <dbReference type="SMART" id="SM00272"/>
    </source>
</evidence>
<keyword evidence="7" id="KW-0732">Signal</keyword>
<keyword evidence="10" id="KW-1185">Reference proteome</keyword>
<gene>
    <name evidence="9" type="primary">edn2</name>
</gene>
<dbReference type="GO" id="GO:0014826">
    <property type="term" value="P:vein smooth muscle contraction"/>
    <property type="evidence" value="ECO:0007669"/>
    <property type="project" value="TreeGrafter"/>
</dbReference>
<evidence type="ECO:0000313" key="10">
    <source>
        <dbReference type="Proteomes" id="UP000694565"/>
    </source>
</evidence>
<organism evidence="9 10">
    <name type="scientific">Cyclopterus lumpus</name>
    <name type="common">Lumpsucker</name>
    <dbReference type="NCBI Taxonomy" id="8103"/>
    <lineage>
        <taxon>Eukaryota</taxon>
        <taxon>Metazoa</taxon>
        <taxon>Chordata</taxon>
        <taxon>Craniata</taxon>
        <taxon>Vertebrata</taxon>
        <taxon>Euteleostomi</taxon>
        <taxon>Actinopterygii</taxon>
        <taxon>Neopterygii</taxon>
        <taxon>Teleostei</taxon>
        <taxon>Neoteleostei</taxon>
        <taxon>Acanthomorphata</taxon>
        <taxon>Eupercaria</taxon>
        <taxon>Perciformes</taxon>
        <taxon>Cottioidei</taxon>
        <taxon>Cottales</taxon>
        <taxon>Cyclopteridae</taxon>
        <taxon>Cyclopterus</taxon>
    </lineage>
</organism>
<keyword evidence="5" id="KW-0839">Vasoconstrictor</keyword>
<feature type="region of interest" description="Disordered" evidence="6">
    <location>
        <begin position="155"/>
        <end position="174"/>
    </location>
</feature>
<dbReference type="InterPro" id="IPR001928">
    <property type="entry name" value="Endothln-like_toxin"/>
</dbReference>